<proteinExistence type="predicted"/>
<comment type="caution">
    <text evidence="1">The sequence shown here is derived from an EMBL/GenBank/DDBJ whole genome shotgun (WGS) entry which is preliminary data.</text>
</comment>
<reference evidence="1 2" key="1">
    <citation type="submission" date="2015-12" db="EMBL/GenBank/DDBJ databases">
        <title>Genome sequence of Oceanibaculum pacificum MCCC 1A02656.</title>
        <authorList>
            <person name="Lu L."/>
            <person name="Lai Q."/>
            <person name="Shao Z."/>
            <person name="Qian P."/>
        </authorList>
    </citation>
    <scope>NUCLEOTIDE SEQUENCE [LARGE SCALE GENOMIC DNA]</scope>
    <source>
        <strain evidence="1 2">MCCC 1A02656</strain>
    </source>
</reference>
<keyword evidence="2" id="KW-1185">Reference proteome</keyword>
<accession>A0A154W308</accession>
<evidence type="ECO:0000313" key="2">
    <source>
        <dbReference type="Proteomes" id="UP000076400"/>
    </source>
</evidence>
<dbReference type="RefSeq" id="WP_067556413.1">
    <property type="nucleotide sequence ID" value="NZ_LPXN01000110.1"/>
</dbReference>
<dbReference type="Proteomes" id="UP000076400">
    <property type="component" value="Unassembled WGS sequence"/>
</dbReference>
<organism evidence="1 2">
    <name type="scientific">Oceanibaculum pacificum</name>
    <dbReference type="NCBI Taxonomy" id="580166"/>
    <lineage>
        <taxon>Bacteria</taxon>
        <taxon>Pseudomonadati</taxon>
        <taxon>Pseudomonadota</taxon>
        <taxon>Alphaproteobacteria</taxon>
        <taxon>Rhodospirillales</taxon>
        <taxon>Oceanibaculaceae</taxon>
        <taxon>Oceanibaculum</taxon>
    </lineage>
</organism>
<dbReference type="EMBL" id="LPXN01000110">
    <property type="protein sequence ID" value="KZD07920.1"/>
    <property type="molecule type" value="Genomic_DNA"/>
</dbReference>
<name>A0A154W308_9PROT</name>
<evidence type="ECO:0000313" key="1">
    <source>
        <dbReference type="EMBL" id="KZD07920.1"/>
    </source>
</evidence>
<dbReference type="AlphaFoldDB" id="A0A154W308"/>
<sequence length="123" mass="12945">MSLEEFGGFVQTLQQDEALKQRFQAMIGSLPEGTDAAPHVIAFAKAEGHAIGSADIDAFNTLLLQAKNGELDDTTLDTVNGGIFGLGLNLGLGALSLPGAVYGSISNTQNGFDPSKREFWLGF</sequence>
<dbReference type="STRING" id="580166.AUP43_09405"/>
<protein>
    <submittedName>
        <fullName evidence="1">Uncharacterized protein</fullName>
    </submittedName>
</protein>
<gene>
    <name evidence="1" type="ORF">AUP43_09405</name>
</gene>
<dbReference type="OrthoDB" id="9942572at2"/>